<organism evidence="4 5">
    <name type="scientific">Candidatus Falkowbacteria bacterium CG1_02_37_44</name>
    <dbReference type="NCBI Taxonomy" id="1805146"/>
    <lineage>
        <taxon>Bacteria</taxon>
        <taxon>Candidatus Falkowiibacteriota</taxon>
    </lineage>
</organism>
<dbReference type="AlphaFoldDB" id="A0A1J4TAK5"/>
<sequence>MLIDEPNNNKYLKYSAALTHFPKFGPSRLKKINKYFANAEEAFRAGADDLVKAGIEDNLAMEFILAKDNINPDDIMARLNKENIKIITLTENIYPKLLKEIYNPPPLLYYKGELIVNECFSLAVVGSRKFSSYGKMAAEKIIGILSQNNLTITSGLALGIDAIAHLTALEAGGRTIAVLGSGLDKENIYPSANRYLADKIISSGGTIISEFPIGTPPLKHNFPQRNRLIAGISIGTLVIEADEKSGALITARYALEQNREVFAVPGSIFSNQSRGTNKLIKQGAIPITAAEDIIEALNLAQATGPIDKKNIVPQTPEEEKIFLQLSHEPMHIDELMRLTKLDTSKINSTLTIMEMKGLVKNLGGMQYVIKN</sequence>
<dbReference type="InterPro" id="IPR057666">
    <property type="entry name" value="DrpA_SLOG"/>
</dbReference>
<dbReference type="InterPro" id="IPR036388">
    <property type="entry name" value="WH-like_DNA-bd_sf"/>
</dbReference>
<evidence type="ECO:0000259" key="3">
    <source>
        <dbReference type="Pfam" id="PF17782"/>
    </source>
</evidence>
<accession>A0A1J4TAK5</accession>
<reference evidence="4 5" key="1">
    <citation type="journal article" date="2016" name="Environ. Microbiol.">
        <title>Genomic resolution of a cold subsurface aquifer community provides metabolic insights for novel microbes adapted to high CO concentrations.</title>
        <authorList>
            <person name="Probst A.J."/>
            <person name="Castelle C.J."/>
            <person name="Singh A."/>
            <person name="Brown C.T."/>
            <person name="Anantharaman K."/>
            <person name="Sharon I."/>
            <person name="Hug L.A."/>
            <person name="Burstein D."/>
            <person name="Emerson J.B."/>
            <person name="Thomas B.C."/>
            <person name="Banfield J.F."/>
        </authorList>
    </citation>
    <scope>NUCLEOTIDE SEQUENCE [LARGE SCALE GENOMIC DNA]</scope>
    <source>
        <strain evidence="4">CG1_02_37_44</strain>
    </source>
</reference>
<evidence type="ECO:0000313" key="4">
    <source>
        <dbReference type="EMBL" id="OIO07845.1"/>
    </source>
</evidence>
<evidence type="ECO:0000259" key="2">
    <source>
        <dbReference type="Pfam" id="PF02481"/>
    </source>
</evidence>
<dbReference type="Proteomes" id="UP000183192">
    <property type="component" value="Unassembled WGS sequence"/>
</dbReference>
<dbReference type="Gene3D" id="3.40.50.450">
    <property type="match status" value="1"/>
</dbReference>
<evidence type="ECO:0000256" key="1">
    <source>
        <dbReference type="ARBA" id="ARBA00006525"/>
    </source>
</evidence>
<proteinExistence type="inferred from homology"/>
<dbReference type="Pfam" id="PF17782">
    <property type="entry name" value="WHD_DprA"/>
    <property type="match status" value="1"/>
</dbReference>
<dbReference type="InterPro" id="IPR003488">
    <property type="entry name" value="DprA"/>
</dbReference>
<dbReference type="Gene3D" id="1.10.10.10">
    <property type="entry name" value="Winged helix-like DNA-binding domain superfamily/Winged helix DNA-binding domain"/>
    <property type="match status" value="1"/>
</dbReference>
<feature type="domain" description="DprA winged helix" evidence="3">
    <location>
        <begin position="313"/>
        <end position="364"/>
    </location>
</feature>
<dbReference type="NCBIfam" id="TIGR00732">
    <property type="entry name" value="dprA"/>
    <property type="match status" value="1"/>
</dbReference>
<dbReference type="SUPFAM" id="SSF102405">
    <property type="entry name" value="MCP/YpsA-like"/>
    <property type="match status" value="1"/>
</dbReference>
<dbReference type="PANTHER" id="PTHR43022:SF1">
    <property type="entry name" value="PROTEIN SMF"/>
    <property type="match status" value="1"/>
</dbReference>
<gene>
    <name evidence="4" type="ORF">AUJ27_01755</name>
</gene>
<feature type="domain" description="Smf/DprA SLOG" evidence="2">
    <location>
        <begin position="85"/>
        <end position="297"/>
    </location>
</feature>
<dbReference type="PANTHER" id="PTHR43022">
    <property type="entry name" value="PROTEIN SMF"/>
    <property type="match status" value="1"/>
</dbReference>
<name>A0A1J4TAK5_9BACT</name>
<dbReference type="Pfam" id="PF02481">
    <property type="entry name" value="DNA_processg_A"/>
    <property type="match status" value="1"/>
</dbReference>
<protein>
    <submittedName>
        <fullName evidence="4">DNA protecting protein DprA</fullName>
    </submittedName>
</protein>
<comment type="similarity">
    <text evidence="1">Belongs to the DprA/Smf family.</text>
</comment>
<dbReference type="InterPro" id="IPR041614">
    <property type="entry name" value="DprA_WH"/>
</dbReference>
<dbReference type="EMBL" id="MNUU01000031">
    <property type="protein sequence ID" value="OIO07845.1"/>
    <property type="molecule type" value="Genomic_DNA"/>
</dbReference>
<dbReference type="GO" id="GO:0009294">
    <property type="term" value="P:DNA-mediated transformation"/>
    <property type="evidence" value="ECO:0007669"/>
    <property type="project" value="InterPro"/>
</dbReference>
<evidence type="ECO:0000313" key="5">
    <source>
        <dbReference type="Proteomes" id="UP000183192"/>
    </source>
</evidence>
<comment type="caution">
    <text evidence="4">The sequence shown here is derived from an EMBL/GenBank/DDBJ whole genome shotgun (WGS) entry which is preliminary data.</text>
</comment>
<dbReference type="STRING" id="1805146.AUJ27_01755"/>